<dbReference type="EMBL" id="SWLG01000015">
    <property type="protein sequence ID" value="TLS35902.1"/>
    <property type="molecule type" value="Genomic_DNA"/>
</dbReference>
<proteinExistence type="predicted"/>
<organism evidence="1 2">
    <name type="scientific">Exobacillus caeni</name>
    <dbReference type="NCBI Taxonomy" id="2574798"/>
    <lineage>
        <taxon>Bacteria</taxon>
        <taxon>Bacillati</taxon>
        <taxon>Bacillota</taxon>
        <taxon>Bacilli</taxon>
        <taxon>Bacillales</taxon>
        <taxon>Guptibacillaceae</taxon>
        <taxon>Exobacillus</taxon>
    </lineage>
</organism>
<dbReference type="AlphaFoldDB" id="A0A5R9EXA5"/>
<accession>A0A5R9EXA5</accession>
<name>A0A5R9EXA5_9BACL</name>
<dbReference type="RefSeq" id="WP_138128338.1">
    <property type="nucleotide sequence ID" value="NZ_SWLG01000015.1"/>
</dbReference>
<reference evidence="1 2" key="1">
    <citation type="submission" date="2019-04" db="EMBL/GenBank/DDBJ databases">
        <title>Bacillus caeni sp. nov., a bacterium isolated from mangrove sediment.</title>
        <authorList>
            <person name="Huang H."/>
            <person name="Mo K."/>
            <person name="Hu Y."/>
        </authorList>
    </citation>
    <scope>NUCLEOTIDE SEQUENCE [LARGE SCALE GENOMIC DNA]</scope>
    <source>
        <strain evidence="1 2">HB172195</strain>
    </source>
</reference>
<sequence>MEYIMENATIFPGQGEKKKLVIKDGKVEFITGSVRLKRRIACNMERFVMAPGKIMMDRSLLQLENEAFKERLKSYQKIGCTTLLVICNVTKERKLPEEINNALDKMKNSSLDFVIGVSVPMIKVTPGLVQQCNKHLIPYIIAEPETEKDLQTVPWEWVQQKIFPYNAVIAPDLHKLHLPERKRILLEKQWKEISGRLTIPTNTTIPEMNEQIDFSLLKQIGIFPQKGRILSKSDLDYNLFPLIESMAFEEDEKVIYHKREPVYSVLRGQVMKSGEITYERPEFGQRLVIKRPGFFSTINKAY</sequence>
<dbReference type="Proteomes" id="UP000308230">
    <property type="component" value="Unassembled WGS sequence"/>
</dbReference>
<evidence type="ECO:0000313" key="1">
    <source>
        <dbReference type="EMBL" id="TLS35902.1"/>
    </source>
</evidence>
<gene>
    <name evidence="1" type="ORF">FCL54_18075</name>
</gene>
<protein>
    <submittedName>
        <fullName evidence="1">Uncharacterized protein</fullName>
    </submittedName>
</protein>
<evidence type="ECO:0000313" key="2">
    <source>
        <dbReference type="Proteomes" id="UP000308230"/>
    </source>
</evidence>
<comment type="caution">
    <text evidence="1">The sequence shown here is derived from an EMBL/GenBank/DDBJ whole genome shotgun (WGS) entry which is preliminary data.</text>
</comment>
<dbReference type="OrthoDB" id="2959323at2"/>
<keyword evidence="2" id="KW-1185">Reference proteome</keyword>